<reference evidence="3 4" key="1">
    <citation type="journal article" date="2018" name="Mol. Ecol.">
        <title>The obligate alkalophilic soda-lake fungus Sodiomyces alkalinus has shifted to a protein diet.</title>
        <authorList>
            <person name="Grum-Grzhimaylo A.A."/>
            <person name="Falkoski D.L."/>
            <person name="van den Heuvel J."/>
            <person name="Valero-Jimenez C.A."/>
            <person name="Min B."/>
            <person name="Choi I.G."/>
            <person name="Lipzen A."/>
            <person name="Daum C.G."/>
            <person name="Aanen D.K."/>
            <person name="Tsang A."/>
            <person name="Henrissat B."/>
            <person name="Bilanenko E.N."/>
            <person name="de Vries R.P."/>
            <person name="van Kan J.A.L."/>
            <person name="Grigoriev I.V."/>
            <person name="Debets A.J.M."/>
        </authorList>
    </citation>
    <scope>NUCLEOTIDE SEQUENCE [LARGE SCALE GENOMIC DNA]</scope>
    <source>
        <strain evidence="3 4">F11</strain>
    </source>
</reference>
<feature type="domain" description="Endonuclease/exonuclease/phosphatase" evidence="2">
    <location>
        <begin position="238"/>
        <end position="507"/>
    </location>
</feature>
<dbReference type="InterPro" id="IPR005135">
    <property type="entry name" value="Endo/exonuclease/phosphatase"/>
</dbReference>
<dbReference type="PANTHER" id="PTHR41349">
    <property type="match status" value="1"/>
</dbReference>
<sequence length="525" mass="58775">MRTFSLPRVLLALASTILFSELVQAYDEPSPNSWKGNLTFLHTEDSLTFHYSTPDPDDTNWIGLYLNAGVGLIPEAGKKYSRPSTVWQHAPGREGTVHFPARNLRPGRYGVFLNARDGYEWLALPIIVFLSDDGRDIEVISQKATLPNARRGDDYLESIRHLVLDGDGVKFESLHLGSPTWVDVTRDGNMFGTPPDDAAEDTTTILVWATRRNSAALLELTIPVRKKGEPLLDTLKVMSLNLWFGGKKVNDYHKKQVRFLATSGVDIVGLQEDHDGSHARRLAAALGWHYWSSKESVGVISRHRIHQELDLGLSAGGVTISLGKGWTEKVVVWVAHFASRPYGPHGLCFDGLSVNDVTGGVGRGVDLRRQQAEATIWRMRSYFSTVDEVPVIVLGDFNEPSHLDYVEELRDGHCGHSDVPWPVSKRMAEEGFIDSYRVAHPDPAEEEGITYSPITPLHDSGRPEPQDRIDFIYHKGDQLKVSDSWTYVAGEPKNIPDHRDNEWTSDHAAVITVYDISEWESTWHA</sequence>
<dbReference type="PANTHER" id="PTHR41349:SF1">
    <property type="entry name" value="PROTEIN CBG08683"/>
    <property type="match status" value="1"/>
</dbReference>
<dbReference type="GeneID" id="39576162"/>
<dbReference type="AlphaFoldDB" id="A0A3N2Q5E6"/>
<dbReference type="Proteomes" id="UP000272025">
    <property type="component" value="Unassembled WGS sequence"/>
</dbReference>
<gene>
    <name evidence="3" type="ORF">SODALDRAFT_269796</name>
</gene>
<dbReference type="EMBL" id="ML119051">
    <property type="protein sequence ID" value="ROT41991.1"/>
    <property type="molecule type" value="Genomic_DNA"/>
</dbReference>
<evidence type="ECO:0000256" key="1">
    <source>
        <dbReference type="SAM" id="SignalP"/>
    </source>
</evidence>
<dbReference type="SUPFAM" id="SSF56219">
    <property type="entry name" value="DNase I-like"/>
    <property type="match status" value="1"/>
</dbReference>
<dbReference type="InterPro" id="IPR036691">
    <property type="entry name" value="Endo/exonu/phosph_ase_sf"/>
</dbReference>
<feature type="signal peptide" evidence="1">
    <location>
        <begin position="1"/>
        <end position="25"/>
    </location>
</feature>
<protein>
    <submittedName>
        <fullName evidence="3">DNase I-like protein</fullName>
    </submittedName>
</protein>
<evidence type="ECO:0000313" key="3">
    <source>
        <dbReference type="EMBL" id="ROT41991.1"/>
    </source>
</evidence>
<name>A0A3N2Q5E6_SODAK</name>
<dbReference type="Pfam" id="PF03372">
    <property type="entry name" value="Exo_endo_phos"/>
    <property type="match status" value="1"/>
</dbReference>
<dbReference type="GO" id="GO:0003824">
    <property type="term" value="F:catalytic activity"/>
    <property type="evidence" value="ECO:0007669"/>
    <property type="project" value="InterPro"/>
</dbReference>
<proteinExistence type="predicted"/>
<accession>A0A3N2Q5E6</accession>
<evidence type="ECO:0000259" key="2">
    <source>
        <dbReference type="Pfam" id="PF03372"/>
    </source>
</evidence>
<evidence type="ECO:0000313" key="4">
    <source>
        <dbReference type="Proteomes" id="UP000272025"/>
    </source>
</evidence>
<dbReference type="Gene3D" id="3.60.10.10">
    <property type="entry name" value="Endonuclease/exonuclease/phosphatase"/>
    <property type="match status" value="1"/>
</dbReference>
<dbReference type="OrthoDB" id="276515at2759"/>
<feature type="chain" id="PRO_5018217881" evidence="1">
    <location>
        <begin position="26"/>
        <end position="525"/>
    </location>
</feature>
<dbReference type="RefSeq" id="XP_028469797.1">
    <property type="nucleotide sequence ID" value="XM_028607684.1"/>
</dbReference>
<keyword evidence="4" id="KW-1185">Reference proteome</keyword>
<keyword evidence="1" id="KW-0732">Signal</keyword>
<organism evidence="3 4">
    <name type="scientific">Sodiomyces alkalinus (strain CBS 110278 / VKM F-3762 / F11)</name>
    <name type="common">Alkaliphilic filamentous fungus</name>
    <dbReference type="NCBI Taxonomy" id="1314773"/>
    <lineage>
        <taxon>Eukaryota</taxon>
        <taxon>Fungi</taxon>
        <taxon>Dikarya</taxon>
        <taxon>Ascomycota</taxon>
        <taxon>Pezizomycotina</taxon>
        <taxon>Sordariomycetes</taxon>
        <taxon>Hypocreomycetidae</taxon>
        <taxon>Glomerellales</taxon>
        <taxon>Plectosphaerellaceae</taxon>
        <taxon>Sodiomyces</taxon>
    </lineage>
</organism>